<comment type="activity regulation">
    <text evidence="14">Na(+) is not transported, but it plays an essential structural role and its presence is essential for fluoride channel function.</text>
</comment>
<keyword evidence="3 14" id="KW-1003">Cell membrane</keyword>
<dbReference type="EMBL" id="SJPN01000012">
    <property type="protein sequence ID" value="TWT92028.1"/>
    <property type="molecule type" value="Genomic_DNA"/>
</dbReference>
<name>A0A5C5ZYE1_9BACT</name>
<feature type="binding site" evidence="14">
    <location>
        <position position="81"/>
    </location>
    <ligand>
        <name>Na(+)</name>
        <dbReference type="ChEBI" id="CHEBI:29101"/>
        <note>structural</note>
    </ligand>
</feature>
<dbReference type="PANTHER" id="PTHR28259:SF18">
    <property type="entry name" value="FLUORIDE-SPECIFIC ION CHANNEL FLUC"/>
    <property type="match status" value="1"/>
</dbReference>
<comment type="function">
    <text evidence="14">Fluoride-specific ion channel. Important for reducing fluoride concentration in the cell, thus reducing its toxicity.</text>
</comment>
<evidence type="ECO:0000256" key="1">
    <source>
        <dbReference type="ARBA" id="ARBA00004651"/>
    </source>
</evidence>
<protein>
    <recommendedName>
        <fullName evidence="14">Fluoride-specific ion channel FluC</fullName>
    </recommendedName>
</protein>
<keyword evidence="10 14" id="KW-0472">Membrane</keyword>
<keyword evidence="9 14" id="KW-0406">Ion transport</keyword>
<comment type="subcellular location">
    <subcellularLocation>
        <location evidence="1 14">Cell membrane</location>
        <topology evidence="1 14">Multi-pass membrane protein</topology>
    </subcellularLocation>
</comment>
<dbReference type="GO" id="GO:0046872">
    <property type="term" value="F:metal ion binding"/>
    <property type="evidence" value="ECO:0007669"/>
    <property type="project" value="UniProtKB-KW"/>
</dbReference>
<sequence>MSSWLNLTAIALGGAAGAVCRYGITLAASAVPGGSSLWGTTIANVLGCAILGGVIGWVEAGGVLAERASLALRVGFLGSLTTFSTFAADSSLLAQQGRWGGSGIYVFANLVVGWAVLMISCSWIKGWAG</sequence>
<dbReference type="RefSeq" id="WP_146523249.1">
    <property type="nucleotide sequence ID" value="NZ_CP151726.1"/>
</dbReference>
<dbReference type="InterPro" id="IPR003691">
    <property type="entry name" value="FluC"/>
</dbReference>
<gene>
    <name evidence="14 15" type="primary">crcB</name>
    <name evidence="14" type="synonym">fluC</name>
    <name evidence="15" type="ORF">Pla52n_63240</name>
</gene>
<dbReference type="Proteomes" id="UP000320176">
    <property type="component" value="Unassembled WGS sequence"/>
</dbReference>
<comment type="catalytic activity">
    <reaction evidence="13">
        <text>fluoride(in) = fluoride(out)</text>
        <dbReference type="Rhea" id="RHEA:76159"/>
        <dbReference type="ChEBI" id="CHEBI:17051"/>
    </reaction>
    <physiologicalReaction direction="left-to-right" evidence="13">
        <dbReference type="Rhea" id="RHEA:76160"/>
    </physiologicalReaction>
</comment>
<proteinExistence type="inferred from homology"/>
<evidence type="ECO:0000256" key="3">
    <source>
        <dbReference type="ARBA" id="ARBA00022475"/>
    </source>
</evidence>
<dbReference type="OrthoDB" id="9815830at2"/>
<keyword evidence="8 14" id="KW-0915">Sodium</keyword>
<evidence type="ECO:0000256" key="12">
    <source>
        <dbReference type="ARBA" id="ARBA00035120"/>
    </source>
</evidence>
<evidence type="ECO:0000256" key="9">
    <source>
        <dbReference type="ARBA" id="ARBA00023065"/>
    </source>
</evidence>
<reference evidence="15 16" key="1">
    <citation type="submission" date="2019-02" db="EMBL/GenBank/DDBJ databases">
        <title>Deep-cultivation of Planctomycetes and their phenomic and genomic characterization uncovers novel biology.</title>
        <authorList>
            <person name="Wiegand S."/>
            <person name="Jogler M."/>
            <person name="Boedeker C."/>
            <person name="Pinto D."/>
            <person name="Vollmers J."/>
            <person name="Rivas-Marin E."/>
            <person name="Kohn T."/>
            <person name="Peeters S.H."/>
            <person name="Heuer A."/>
            <person name="Rast P."/>
            <person name="Oberbeckmann S."/>
            <person name="Bunk B."/>
            <person name="Jeske O."/>
            <person name="Meyerdierks A."/>
            <person name="Storesund J.E."/>
            <person name="Kallscheuer N."/>
            <person name="Luecker S."/>
            <person name="Lage O.M."/>
            <person name="Pohl T."/>
            <person name="Merkel B.J."/>
            <person name="Hornburger P."/>
            <person name="Mueller R.-W."/>
            <person name="Bruemmer F."/>
            <person name="Labrenz M."/>
            <person name="Spormann A.M."/>
            <person name="Op Den Camp H."/>
            <person name="Overmann J."/>
            <person name="Amann R."/>
            <person name="Jetten M.S.M."/>
            <person name="Mascher T."/>
            <person name="Medema M.H."/>
            <person name="Devos D.P."/>
            <person name="Kaster A.-K."/>
            <person name="Ovreas L."/>
            <person name="Rohde M."/>
            <person name="Galperin M.Y."/>
            <person name="Jogler C."/>
        </authorList>
    </citation>
    <scope>NUCLEOTIDE SEQUENCE [LARGE SCALE GENOMIC DNA]</scope>
    <source>
        <strain evidence="15 16">Pla52n</strain>
    </source>
</reference>
<dbReference type="GO" id="GO:0062054">
    <property type="term" value="F:fluoride channel activity"/>
    <property type="evidence" value="ECO:0007669"/>
    <property type="project" value="UniProtKB-UniRule"/>
</dbReference>
<keyword evidence="5 14" id="KW-0812">Transmembrane</keyword>
<comment type="similarity">
    <text evidence="12 14">Belongs to the fluoride channel Fluc/FEX (TC 1.A.43) family.</text>
</comment>
<feature type="binding site" evidence="14">
    <location>
        <position position="78"/>
    </location>
    <ligand>
        <name>Na(+)</name>
        <dbReference type="ChEBI" id="CHEBI:29101"/>
        <note>structural</note>
    </ligand>
</feature>
<dbReference type="GO" id="GO:0005886">
    <property type="term" value="C:plasma membrane"/>
    <property type="evidence" value="ECO:0007669"/>
    <property type="project" value="UniProtKB-SubCell"/>
</dbReference>
<feature type="transmembrane region" description="Helical" evidence="14">
    <location>
        <begin position="103"/>
        <end position="124"/>
    </location>
</feature>
<keyword evidence="2 14" id="KW-0813">Transport</keyword>
<keyword evidence="4" id="KW-0997">Cell inner membrane</keyword>
<evidence type="ECO:0000256" key="2">
    <source>
        <dbReference type="ARBA" id="ARBA00022448"/>
    </source>
</evidence>
<dbReference type="AlphaFoldDB" id="A0A5C5ZYE1"/>
<evidence type="ECO:0000256" key="8">
    <source>
        <dbReference type="ARBA" id="ARBA00023053"/>
    </source>
</evidence>
<keyword evidence="11 14" id="KW-0407">Ion channel</keyword>
<dbReference type="PANTHER" id="PTHR28259">
    <property type="entry name" value="FLUORIDE EXPORT PROTEIN 1-RELATED"/>
    <property type="match status" value="1"/>
</dbReference>
<organism evidence="15 16">
    <name type="scientific">Stieleria varia</name>
    <dbReference type="NCBI Taxonomy" id="2528005"/>
    <lineage>
        <taxon>Bacteria</taxon>
        <taxon>Pseudomonadati</taxon>
        <taxon>Planctomycetota</taxon>
        <taxon>Planctomycetia</taxon>
        <taxon>Pirellulales</taxon>
        <taxon>Pirellulaceae</taxon>
        <taxon>Stieleria</taxon>
    </lineage>
</organism>
<dbReference type="Pfam" id="PF02537">
    <property type="entry name" value="CRCB"/>
    <property type="match status" value="1"/>
</dbReference>
<dbReference type="HAMAP" id="MF_00454">
    <property type="entry name" value="FluC"/>
    <property type="match status" value="1"/>
</dbReference>
<feature type="transmembrane region" description="Helical" evidence="14">
    <location>
        <begin position="37"/>
        <end position="58"/>
    </location>
</feature>
<feature type="transmembrane region" description="Helical" evidence="14">
    <location>
        <begin position="70"/>
        <end position="88"/>
    </location>
</feature>
<accession>A0A5C5ZYE1</accession>
<comment type="caution">
    <text evidence="15">The sequence shown here is derived from an EMBL/GenBank/DDBJ whole genome shotgun (WGS) entry which is preliminary data.</text>
</comment>
<evidence type="ECO:0000256" key="5">
    <source>
        <dbReference type="ARBA" id="ARBA00022692"/>
    </source>
</evidence>
<evidence type="ECO:0000313" key="16">
    <source>
        <dbReference type="Proteomes" id="UP000320176"/>
    </source>
</evidence>
<keyword evidence="16" id="KW-1185">Reference proteome</keyword>
<evidence type="ECO:0000313" key="15">
    <source>
        <dbReference type="EMBL" id="TWT92028.1"/>
    </source>
</evidence>
<evidence type="ECO:0000256" key="11">
    <source>
        <dbReference type="ARBA" id="ARBA00023303"/>
    </source>
</evidence>
<evidence type="ECO:0000256" key="7">
    <source>
        <dbReference type="ARBA" id="ARBA00022989"/>
    </source>
</evidence>
<evidence type="ECO:0000256" key="4">
    <source>
        <dbReference type="ARBA" id="ARBA00022519"/>
    </source>
</evidence>
<evidence type="ECO:0000256" key="6">
    <source>
        <dbReference type="ARBA" id="ARBA00022723"/>
    </source>
</evidence>
<evidence type="ECO:0000256" key="13">
    <source>
        <dbReference type="ARBA" id="ARBA00035585"/>
    </source>
</evidence>
<keyword evidence="6 14" id="KW-0479">Metal-binding</keyword>
<dbReference type="GO" id="GO:0140114">
    <property type="term" value="P:cellular detoxification of fluoride"/>
    <property type="evidence" value="ECO:0007669"/>
    <property type="project" value="UniProtKB-UniRule"/>
</dbReference>
<keyword evidence="7 14" id="KW-1133">Transmembrane helix</keyword>
<evidence type="ECO:0000256" key="14">
    <source>
        <dbReference type="HAMAP-Rule" id="MF_00454"/>
    </source>
</evidence>
<evidence type="ECO:0000256" key="10">
    <source>
        <dbReference type="ARBA" id="ARBA00023136"/>
    </source>
</evidence>